<dbReference type="InterPro" id="IPR014710">
    <property type="entry name" value="RmlC-like_jellyroll"/>
</dbReference>
<sequence length="175" mass="19592">MKLADFIAQNGKTLSLDAGEHVFRQGDESELLYVVKSGLLKAYYLSVDGKENIKSFLLPGDNIGSLSAMHAGGHCTFSLVCLKPCDLIVLRFSALHDATRSDPEISAELLDFLLKFGMKKEMREYELLCLSAEDRFRRLLNERPELFDLVTQNDLAHYLGITPVGLSRIKKRVVG</sequence>
<dbReference type="Gene3D" id="2.60.120.10">
    <property type="entry name" value="Jelly Rolls"/>
    <property type="match status" value="1"/>
</dbReference>
<evidence type="ECO:0000313" key="3">
    <source>
        <dbReference type="Proteomes" id="UP000219439"/>
    </source>
</evidence>
<reference evidence="2 3" key="1">
    <citation type="submission" date="2017-09" db="EMBL/GenBank/DDBJ databases">
        <authorList>
            <person name="Ehlers B."/>
            <person name="Leendertz F.H."/>
        </authorList>
    </citation>
    <scope>NUCLEOTIDE SEQUENCE [LARGE SCALE GENOMIC DNA]</scope>
    <source>
        <strain evidence="2 3">DSM 18289</strain>
    </source>
</reference>
<keyword evidence="2" id="KW-0808">Transferase</keyword>
<evidence type="ECO:0000313" key="2">
    <source>
        <dbReference type="EMBL" id="SNZ19386.1"/>
    </source>
</evidence>
<dbReference type="PANTHER" id="PTHR24567">
    <property type="entry name" value="CRP FAMILY TRANSCRIPTIONAL REGULATORY PROTEIN"/>
    <property type="match status" value="1"/>
</dbReference>
<dbReference type="Pfam" id="PF00027">
    <property type="entry name" value="cNMP_binding"/>
    <property type="match status" value="1"/>
</dbReference>
<evidence type="ECO:0000259" key="1">
    <source>
        <dbReference type="PROSITE" id="PS50042"/>
    </source>
</evidence>
<dbReference type="InterPro" id="IPR000595">
    <property type="entry name" value="cNMP-bd_dom"/>
</dbReference>
<dbReference type="PANTHER" id="PTHR24567:SF76">
    <property type="entry name" value="CYCLIC NUCLEOTIDE-BINDING DOMAIN PROTEIN"/>
    <property type="match status" value="1"/>
</dbReference>
<organism evidence="2 3">
    <name type="scientific">Cohaesibacter gelatinilyticus</name>
    <dbReference type="NCBI Taxonomy" id="372072"/>
    <lineage>
        <taxon>Bacteria</taxon>
        <taxon>Pseudomonadati</taxon>
        <taxon>Pseudomonadota</taxon>
        <taxon>Alphaproteobacteria</taxon>
        <taxon>Hyphomicrobiales</taxon>
        <taxon>Cohaesibacteraceae</taxon>
    </lineage>
</organism>
<dbReference type="OrthoDB" id="9798104at2"/>
<gene>
    <name evidence="2" type="ORF">SAMN06265368_2471</name>
</gene>
<dbReference type="CDD" id="cd00038">
    <property type="entry name" value="CAP_ED"/>
    <property type="match status" value="1"/>
</dbReference>
<dbReference type="SUPFAM" id="SSF51206">
    <property type="entry name" value="cAMP-binding domain-like"/>
    <property type="match status" value="1"/>
</dbReference>
<dbReference type="SMART" id="SM00100">
    <property type="entry name" value="cNMP"/>
    <property type="match status" value="1"/>
</dbReference>
<accession>A0A285PGX3</accession>
<dbReference type="InterPro" id="IPR018490">
    <property type="entry name" value="cNMP-bd_dom_sf"/>
</dbReference>
<dbReference type="EMBL" id="OBEL01000002">
    <property type="protein sequence ID" value="SNZ19386.1"/>
    <property type="molecule type" value="Genomic_DNA"/>
</dbReference>
<dbReference type="RefSeq" id="WP_097153738.1">
    <property type="nucleotide sequence ID" value="NZ_OBEL01000002.1"/>
</dbReference>
<dbReference type="PROSITE" id="PS50042">
    <property type="entry name" value="CNMP_BINDING_3"/>
    <property type="match status" value="1"/>
</dbReference>
<dbReference type="GO" id="GO:0005829">
    <property type="term" value="C:cytosol"/>
    <property type="evidence" value="ECO:0007669"/>
    <property type="project" value="TreeGrafter"/>
</dbReference>
<dbReference type="InterPro" id="IPR050397">
    <property type="entry name" value="Env_Response_Regulators"/>
</dbReference>
<proteinExistence type="predicted"/>
<dbReference type="Proteomes" id="UP000219439">
    <property type="component" value="Unassembled WGS sequence"/>
</dbReference>
<keyword evidence="2" id="KW-0418">Kinase</keyword>
<keyword evidence="3" id="KW-1185">Reference proteome</keyword>
<name>A0A285PGX3_9HYPH</name>
<protein>
    <submittedName>
        <fullName evidence="2">cAMP-binding domain of CRP or a regulatory subunit of cAMP-dependent protein kinases</fullName>
    </submittedName>
</protein>
<dbReference type="AlphaFoldDB" id="A0A285PGX3"/>
<dbReference type="GO" id="GO:0003700">
    <property type="term" value="F:DNA-binding transcription factor activity"/>
    <property type="evidence" value="ECO:0007669"/>
    <property type="project" value="TreeGrafter"/>
</dbReference>
<dbReference type="GO" id="GO:0016301">
    <property type="term" value="F:kinase activity"/>
    <property type="evidence" value="ECO:0007669"/>
    <property type="project" value="UniProtKB-KW"/>
</dbReference>
<feature type="domain" description="Cyclic nucleotide-binding" evidence="1">
    <location>
        <begin position="1"/>
        <end position="116"/>
    </location>
</feature>